<name>A0AAV1R1Y5_9ROSI</name>
<dbReference type="Proteomes" id="UP001314170">
    <property type="component" value="Unassembled WGS sequence"/>
</dbReference>
<dbReference type="EMBL" id="CAWUPB010000858">
    <property type="protein sequence ID" value="CAK7327751.1"/>
    <property type="molecule type" value="Genomic_DNA"/>
</dbReference>
<keyword evidence="3" id="KW-1185">Reference proteome</keyword>
<comment type="caution">
    <text evidence="2">The sequence shown here is derived from an EMBL/GenBank/DDBJ whole genome shotgun (WGS) entry which is preliminary data.</text>
</comment>
<feature type="non-terminal residue" evidence="2">
    <location>
        <position position="53"/>
    </location>
</feature>
<evidence type="ECO:0000259" key="1">
    <source>
        <dbReference type="PROSITE" id="PS50405"/>
    </source>
</evidence>
<sequence>IVDPIRRLVWTTSSENKEAAANDLIEYFKVMEPELGDKPYIEGETFGFVDVAL</sequence>
<feature type="domain" description="GST C-terminal" evidence="1">
    <location>
        <begin position="1"/>
        <end position="53"/>
    </location>
</feature>
<protein>
    <recommendedName>
        <fullName evidence="1">GST C-terminal domain-containing protein</fullName>
    </recommendedName>
</protein>
<dbReference type="InterPro" id="IPR036282">
    <property type="entry name" value="Glutathione-S-Trfase_C_sf"/>
</dbReference>
<organism evidence="2 3">
    <name type="scientific">Dovyalis caffra</name>
    <dbReference type="NCBI Taxonomy" id="77055"/>
    <lineage>
        <taxon>Eukaryota</taxon>
        <taxon>Viridiplantae</taxon>
        <taxon>Streptophyta</taxon>
        <taxon>Embryophyta</taxon>
        <taxon>Tracheophyta</taxon>
        <taxon>Spermatophyta</taxon>
        <taxon>Magnoliopsida</taxon>
        <taxon>eudicotyledons</taxon>
        <taxon>Gunneridae</taxon>
        <taxon>Pentapetalae</taxon>
        <taxon>rosids</taxon>
        <taxon>fabids</taxon>
        <taxon>Malpighiales</taxon>
        <taxon>Salicaceae</taxon>
        <taxon>Flacourtieae</taxon>
        <taxon>Dovyalis</taxon>
    </lineage>
</organism>
<evidence type="ECO:0000313" key="3">
    <source>
        <dbReference type="Proteomes" id="UP001314170"/>
    </source>
</evidence>
<dbReference type="Gene3D" id="1.20.1050.10">
    <property type="match status" value="1"/>
</dbReference>
<dbReference type="SUPFAM" id="SSF47616">
    <property type="entry name" value="GST C-terminal domain-like"/>
    <property type="match status" value="1"/>
</dbReference>
<accession>A0AAV1R1Y5</accession>
<evidence type="ECO:0000313" key="2">
    <source>
        <dbReference type="EMBL" id="CAK7327751.1"/>
    </source>
</evidence>
<gene>
    <name evidence="2" type="ORF">DCAF_LOCUS5467</name>
</gene>
<proteinExistence type="predicted"/>
<dbReference type="InterPro" id="IPR010987">
    <property type="entry name" value="Glutathione-S-Trfase_C-like"/>
</dbReference>
<dbReference type="AlphaFoldDB" id="A0AAV1R1Y5"/>
<feature type="non-terminal residue" evidence="2">
    <location>
        <position position="1"/>
    </location>
</feature>
<reference evidence="2 3" key="1">
    <citation type="submission" date="2024-01" db="EMBL/GenBank/DDBJ databases">
        <authorList>
            <person name="Waweru B."/>
        </authorList>
    </citation>
    <scope>NUCLEOTIDE SEQUENCE [LARGE SCALE GENOMIC DNA]</scope>
</reference>
<dbReference type="PROSITE" id="PS50405">
    <property type="entry name" value="GST_CTER"/>
    <property type="match status" value="1"/>
</dbReference>